<dbReference type="Proteomes" id="UP001396898">
    <property type="component" value="Unassembled WGS sequence"/>
</dbReference>
<protein>
    <submittedName>
        <fullName evidence="1">Uncharacterized protein</fullName>
    </submittedName>
</protein>
<reference evidence="1 2" key="1">
    <citation type="submission" date="2023-01" db="EMBL/GenBank/DDBJ databases">
        <title>Analysis of 21 Apiospora genomes using comparative genomics revels a genus with tremendous synthesis potential of carbohydrate active enzymes and secondary metabolites.</title>
        <authorList>
            <person name="Sorensen T."/>
        </authorList>
    </citation>
    <scope>NUCLEOTIDE SEQUENCE [LARGE SCALE GENOMIC DNA]</scope>
    <source>
        <strain evidence="1 2">CBS 20057</strain>
    </source>
</reference>
<accession>A0ABR1R7F6</accession>
<sequence>MRPVRQIFDPGSQDLVDVPQRGLVVEEHVVEHIAQFLQVGIGVDLGQVVVRQGARDLVAALQGKLGQRVWSVAGRDVLVVGPHVGQHRGALVVPQPADFHVAAAVDVRLAPGQVPARTVDEVGACKNGGEGTVVARYLAQDQRHRACELRLHASAVFLQREDGDHGGSVLPFHRFCHDAPRHLDADFIQGAVDAGALQVELVALLHDRVGSIIHPVCVNRRDSGIALGVLVTREGVVASGKIIQIIPPRTTSQPAVTLQLGTTYVDGVGEGLLHLLLAHVQARGEVIVLLHLFLLGRLLLCVGRGGRLIFRLMVIFSNLLGLLARRMAGKVLIL</sequence>
<organism evidence="1 2">
    <name type="scientific">Apiospora marii</name>
    <dbReference type="NCBI Taxonomy" id="335849"/>
    <lineage>
        <taxon>Eukaryota</taxon>
        <taxon>Fungi</taxon>
        <taxon>Dikarya</taxon>
        <taxon>Ascomycota</taxon>
        <taxon>Pezizomycotina</taxon>
        <taxon>Sordariomycetes</taxon>
        <taxon>Xylariomycetidae</taxon>
        <taxon>Amphisphaeriales</taxon>
        <taxon>Apiosporaceae</taxon>
        <taxon>Apiospora</taxon>
    </lineage>
</organism>
<gene>
    <name evidence="1" type="ORF">PG991_013602</name>
</gene>
<keyword evidence="2" id="KW-1185">Reference proteome</keyword>
<proteinExistence type="predicted"/>
<comment type="caution">
    <text evidence="1">The sequence shown here is derived from an EMBL/GenBank/DDBJ whole genome shotgun (WGS) entry which is preliminary data.</text>
</comment>
<name>A0ABR1R7F6_9PEZI</name>
<evidence type="ECO:0000313" key="1">
    <source>
        <dbReference type="EMBL" id="KAK8001380.1"/>
    </source>
</evidence>
<evidence type="ECO:0000313" key="2">
    <source>
        <dbReference type="Proteomes" id="UP001396898"/>
    </source>
</evidence>
<dbReference type="EMBL" id="JAQQWI010000018">
    <property type="protein sequence ID" value="KAK8001380.1"/>
    <property type="molecule type" value="Genomic_DNA"/>
</dbReference>